<evidence type="ECO:0000256" key="1">
    <source>
        <dbReference type="ARBA" id="ARBA00001947"/>
    </source>
</evidence>
<dbReference type="SUPFAM" id="SSF52025">
    <property type="entry name" value="PA domain"/>
    <property type="match status" value="1"/>
</dbReference>
<dbReference type="FunFam" id="3.40.630.10:FF:000054">
    <property type="entry name" value="Peptide hydrolase"/>
    <property type="match status" value="1"/>
</dbReference>
<dbReference type="SUPFAM" id="SSF53187">
    <property type="entry name" value="Zn-dependent exopeptidases"/>
    <property type="match status" value="1"/>
</dbReference>
<dbReference type="InterPro" id="IPR003137">
    <property type="entry name" value="PA_domain"/>
</dbReference>
<comment type="cofactor">
    <cofactor evidence="1">
        <name>Zn(2+)</name>
        <dbReference type="ChEBI" id="CHEBI:29105"/>
    </cofactor>
</comment>
<dbReference type="InterPro" id="IPR041756">
    <property type="entry name" value="M28_SGAP-like"/>
</dbReference>
<dbReference type="AlphaFoldDB" id="A0A8H7AGJ4"/>
<keyword evidence="9 14" id="KW-0732">Signal</keyword>
<feature type="domain" description="PA" evidence="16">
    <location>
        <begin position="134"/>
        <end position="215"/>
    </location>
</feature>
<evidence type="ECO:0000313" key="19">
    <source>
        <dbReference type="Proteomes" id="UP000606974"/>
    </source>
</evidence>
<dbReference type="GO" id="GO:0008235">
    <property type="term" value="F:metalloexopeptidase activity"/>
    <property type="evidence" value="ECO:0007669"/>
    <property type="project" value="InterPro"/>
</dbReference>
<evidence type="ECO:0000256" key="14">
    <source>
        <dbReference type="RuleBase" id="RU361240"/>
    </source>
</evidence>
<evidence type="ECO:0000256" key="4">
    <source>
        <dbReference type="ARBA" id="ARBA00011245"/>
    </source>
</evidence>
<dbReference type="GO" id="GO:0005576">
    <property type="term" value="C:extracellular region"/>
    <property type="evidence" value="ECO:0007669"/>
    <property type="project" value="UniProtKB-SubCell"/>
</dbReference>
<dbReference type="EMBL" id="JAACFV010000050">
    <property type="protein sequence ID" value="KAF7508713.1"/>
    <property type="molecule type" value="Genomic_DNA"/>
</dbReference>
<evidence type="ECO:0000256" key="12">
    <source>
        <dbReference type="ARBA" id="ARBA00023049"/>
    </source>
</evidence>
<keyword evidence="8 14" id="KW-0479">Metal-binding</keyword>
<dbReference type="OrthoDB" id="2214at2759"/>
<dbReference type="PANTHER" id="PTHR12147">
    <property type="entry name" value="METALLOPEPTIDASE M28 FAMILY MEMBER"/>
    <property type="match status" value="1"/>
</dbReference>
<evidence type="ECO:0000313" key="18">
    <source>
        <dbReference type="EMBL" id="KAF7508713.1"/>
    </source>
</evidence>
<comment type="similarity">
    <text evidence="3">Belongs to the peptidase M28 family. M28A subfamily.</text>
</comment>
<gene>
    <name evidence="18" type="ORF">GJ744_008960</name>
</gene>
<keyword evidence="5" id="KW-0031">Aminopeptidase</keyword>
<protein>
    <recommendedName>
        <fullName evidence="14">Peptide hydrolase</fullName>
        <ecNumber evidence="14">3.4.-.-</ecNumber>
    </recommendedName>
</protein>
<evidence type="ECO:0000256" key="8">
    <source>
        <dbReference type="ARBA" id="ARBA00022723"/>
    </source>
</evidence>
<dbReference type="Pfam" id="PF04389">
    <property type="entry name" value="Peptidase_M28"/>
    <property type="match status" value="1"/>
</dbReference>
<dbReference type="CDD" id="cd03876">
    <property type="entry name" value="M28_SGAP_like"/>
    <property type="match status" value="1"/>
</dbReference>
<evidence type="ECO:0000256" key="11">
    <source>
        <dbReference type="ARBA" id="ARBA00022833"/>
    </source>
</evidence>
<evidence type="ECO:0000256" key="6">
    <source>
        <dbReference type="ARBA" id="ARBA00022525"/>
    </source>
</evidence>
<evidence type="ECO:0000259" key="17">
    <source>
        <dbReference type="Pfam" id="PF04389"/>
    </source>
</evidence>
<comment type="subcellular location">
    <subcellularLocation>
        <location evidence="2">Secreted</location>
    </subcellularLocation>
</comment>
<keyword evidence="11 14" id="KW-0862">Zinc</keyword>
<keyword evidence="13" id="KW-0325">Glycoprotein</keyword>
<sequence length="532" mass="55507">MRSVLSAIVLAVSATLVSAQDSGTDIDAPFTRDELRSSINLDDLLADAQTLEDFAYSTSERNRVFGSPGHNATVNWLYDELSSLNGYYSVSLQPFEALFSAGNESFIVNGADQNATLLTYTPSGTALNTAIIAISNLGCNASDYPSTVSGKIALVSRGSCTFGLKSALAGSAGAAGLVIYNNVPGPLAGTLGDASNPAGPYTPTVGIPLENGQAILALLNSSSTPLAGNLEVNSIIENRTTYNVLAQSNSGNQNSVLSLGGHTDSVNQGPGINDDGSGVIGLLNVARSLASYPSLPSTYNSIRFGFWSAEEFGLLGSNYYVENLPAPELAKIKLYLNFDMIASPNYIYALYDGDGSSFNLTGPPGSDRIEALFQEYFSSNKLNYTATAFDGRSDYQAFIEAGVAAGGIFTGAEGIKTPAEVESFGGTAGLAYDENYHQPGDNVTNLNAEAFRVNSGAIAWSVATYLESLEGIPERNATQGGNGTASAVPKQKRSKGDGEWRKRAAGQSGFGNGNAHSHAHGKGGCAKFRVAI</sequence>
<dbReference type="Pfam" id="PF02225">
    <property type="entry name" value="PA"/>
    <property type="match status" value="1"/>
</dbReference>
<evidence type="ECO:0000256" key="13">
    <source>
        <dbReference type="ARBA" id="ARBA00023180"/>
    </source>
</evidence>
<dbReference type="GO" id="GO:0046872">
    <property type="term" value="F:metal ion binding"/>
    <property type="evidence" value="ECO:0007669"/>
    <property type="project" value="UniProtKB-KW"/>
</dbReference>
<proteinExistence type="inferred from homology"/>
<reference evidence="18" key="1">
    <citation type="submission" date="2020-02" db="EMBL/GenBank/DDBJ databases">
        <authorList>
            <person name="Palmer J.M."/>
        </authorList>
    </citation>
    <scope>NUCLEOTIDE SEQUENCE</scope>
    <source>
        <strain evidence="18">EPUS1.4</strain>
        <tissue evidence="18">Thallus</tissue>
    </source>
</reference>
<comment type="caution">
    <text evidence="18">The sequence shown here is derived from an EMBL/GenBank/DDBJ whole genome shotgun (WGS) entry which is preliminary data.</text>
</comment>
<evidence type="ECO:0000256" key="7">
    <source>
        <dbReference type="ARBA" id="ARBA00022670"/>
    </source>
</evidence>
<evidence type="ECO:0000256" key="2">
    <source>
        <dbReference type="ARBA" id="ARBA00004613"/>
    </source>
</evidence>
<dbReference type="PANTHER" id="PTHR12147:SF57">
    <property type="entry name" value="PEPTIDE HYDROLASE"/>
    <property type="match status" value="1"/>
</dbReference>
<evidence type="ECO:0000259" key="16">
    <source>
        <dbReference type="Pfam" id="PF02225"/>
    </source>
</evidence>
<dbReference type="Gene3D" id="3.50.30.30">
    <property type="match status" value="1"/>
</dbReference>
<feature type="region of interest" description="Disordered" evidence="15">
    <location>
        <begin position="474"/>
        <end position="522"/>
    </location>
</feature>
<dbReference type="GO" id="GO:0006508">
    <property type="term" value="P:proteolysis"/>
    <property type="evidence" value="ECO:0007669"/>
    <property type="project" value="UniProtKB-KW"/>
</dbReference>
<comment type="subunit">
    <text evidence="4">Monomer.</text>
</comment>
<organism evidence="18 19">
    <name type="scientific">Endocarpon pusillum</name>
    <dbReference type="NCBI Taxonomy" id="364733"/>
    <lineage>
        <taxon>Eukaryota</taxon>
        <taxon>Fungi</taxon>
        <taxon>Dikarya</taxon>
        <taxon>Ascomycota</taxon>
        <taxon>Pezizomycotina</taxon>
        <taxon>Eurotiomycetes</taxon>
        <taxon>Chaetothyriomycetidae</taxon>
        <taxon>Verrucariales</taxon>
        <taxon>Verrucariaceae</taxon>
        <taxon>Endocarpon</taxon>
    </lineage>
</organism>
<dbReference type="InterPro" id="IPR007484">
    <property type="entry name" value="Peptidase_M28"/>
</dbReference>
<feature type="domain" description="Peptidase M28" evidence="17">
    <location>
        <begin position="243"/>
        <end position="454"/>
    </location>
</feature>
<keyword evidence="19" id="KW-1185">Reference proteome</keyword>
<feature type="signal peptide" evidence="14">
    <location>
        <begin position="1"/>
        <end position="19"/>
    </location>
</feature>
<evidence type="ECO:0000256" key="15">
    <source>
        <dbReference type="SAM" id="MobiDB-lite"/>
    </source>
</evidence>
<evidence type="ECO:0000256" key="3">
    <source>
        <dbReference type="ARBA" id="ARBA00005957"/>
    </source>
</evidence>
<keyword evidence="6" id="KW-0964">Secreted</keyword>
<keyword evidence="12" id="KW-0482">Metalloprotease</keyword>
<evidence type="ECO:0000256" key="5">
    <source>
        <dbReference type="ARBA" id="ARBA00022438"/>
    </source>
</evidence>
<keyword evidence="10 14" id="KW-0378">Hydrolase</keyword>
<evidence type="ECO:0000256" key="10">
    <source>
        <dbReference type="ARBA" id="ARBA00022801"/>
    </source>
</evidence>
<dbReference type="Proteomes" id="UP000606974">
    <property type="component" value="Unassembled WGS sequence"/>
</dbReference>
<evidence type="ECO:0000256" key="9">
    <source>
        <dbReference type="ARBA" id="ARBA00022729"/>
    </source>
</evidence>
<dbReference type="EC" id="3.4.-.-" evidence="14"/>
<name>A0A8H7AGJ4_9EURO</name>
<feature type="chain" id="PRO_5034621262" description="Peptide hydrolase" evidence="14">
    <location>
        <begin position="20"/>
        <end position="532"/>
    </location>
</feature>
<dbReference type="GO" id="GO:0004177">
    <property type="term" value="F:aminopeptidase activity"/>
    <property type="evidence" value="ECO:0007669"/>
    <property type="project" value="UniProtKB-KW"/>
</dbReference>
<keyword evidence="7 14" id="KW-0645">Protease</keyword>
<dbReference type="InterPro" id="IPR045175">
    <property type="entry name" value="M28_fam"/>
</dbReference>
<accession>A0A8H7AGJ4</accession>
<dbReference type="InterPro" id="IPR046450">
    <property type="entry name" value="PA_dom_sf"/>
</dbReference>
<dbReference type="Gene3D" id="3.40.630.10">
    <property type="entry name" value="Zn peptidases"/>
    <property type="match status" value="1"/>
</dbReference>